<protein>
    <submittedName>
        <fullName evidence="2">Sporulation protein YqfD</fullName>
    </submittedName>
</protein>
<dbReference type="EMBL" id="DVHU01000106">
    <property type="protein sequence ID" value="HIR94098.1"/>
    <property type="molecule type" value="Genomic_DNA"/>
</dbReference>
<dbReference type="PIRSF" id="PIRSF029895">
    <property type="entry name" value="SpoIV"/>
    <property type="match status" value="1"/>
</dbReference>
<reference evidence="2" key="2">
    <citation type="journal article" date="2021" name="PeerJ">
        <title>Extensive microbial diversity within the chicken gut microbiome revealed by metagenomics and culture.</title>
        <authorList>
            <person name="Gilroy R."/>
            <person name="Ravi A."/>
            <person name="Getino M."/>
            <person name="Pursley I."/>
            <person name="Horton D.L."/>
            <person name="Alikhan N.F."/>
            <person name="Baker D."/>
            <person name="Gharbi K."/>
            <person name="Hall N."/>
            <person name="Watson M."/>
            <person name="Adriaenssens E.M."/>
            <person name="Foster-Nyarko E."/>
            <person name="Jarju S."/>
            <person name="Secka A."/>
            <person name="Antonio M."/>
            <person name="Oren A."/>
            <person name="Chaudhuri R.R."/>
            <person name="La Ragione R."/>
            <person name="Hildebrand F."/>
            <person name="Pallen M.J."/>
        </authorList>
    </citation>
    <scope>NUCLEOTIDE SEQUENCE</scope>
    <source>
        <strain evidence="2">ChiSxjej1B13-7041</strain>
    </source>
</reference>
<keyword evidence="1" id="KW-0472">Membrane</keyword>
<dbReference type="InterPro" id="IPR010690">
    <property type="entry name" value="YqfD"/>
</dbReference>
<comment type="caution">
    <text evidence="2">The sequence shown here is derived from an EMBL/GenBank/DDBJ whole genome shotgun (WGS) entry which is preliminary data.</text>
</comment>
<sequence length="409" mass="46370">MREQLGRSLRGYVRIQVLGGMPERFFNLCGKNGICGWKLASLEERYEMNLSVKDFFRLKPFVRKSGCKILVLERHGMPFFFHRTRKRKAFFLGFFLAASILYFLSSFVWNIHVTGNLANSTQAVLEALRQEGVVHGLPKRKISCQQVADMLREKFDNIVWVSAKIQGTQLILEIKENTDSFQAPEEPAEGPSDLRATKYGVVERIVTRSGVPQVAVGDSCQKGTVLISGILPICNDSQEIVRYEQVAADGDVYLRTAYHYWKEFPLTYQRRVYTGESSSQVFLQVLDWRLTLGGSFSLPETYDQFTRSRMLHLTENFVLPVACGSVETRPYRVVEETYTEEEARQLAQSQLEQYLDELEEKGCQILAQNVQISVNESSCVASGSIQVIEKNGMSAEIEEIPQAAAPEAE</sequence>
<feature type="transmembrane region" description="Helical" evidence="1">
    <location>
        <begin position="89"/>
        <end position="109"/>
    </location>
</feature>
<keyword evidence="1" id="KW-0812">Transmembrane</keyword>
<proteinExistence type="predicted"/>
<accession>A0A9D1EL69</accession>
<evidence type="ECO:0000313" key="3">
    <source>
        <dbReference type="Proteomes" id="UP000886841"/>
    </source>
</evidence>
<gene>
    <name evidence="2" type="ORF">IAB98_11835</name>
</gene>
<evidence type="ECO:0000313" key="2">
    <source>
        <dbReference type="EMBL" id="HIR94098.1"/>
    </source>
</evidence>
<name>A0A9D1EL69_9FIRM</name>
<dbReference type="Pfam" id="PF06898">
    <property type="entry name" value="YqfD"/>
    <property type="match status" value="1"/>
</dbReference>
<dbReference type="Proteomes" id="UP000886841">
    <property type="component" value="Unassembled WGS sequence"/>
</dbReference>
<dbReference type="AlphaFoldDB" id="A0A9D1EL69"/>
<reference evidence="2" key="1">
    <citation type="submission" date="2020-10" db="EMBL/GenBank/DDBJ databases">
        <authorList>
            <person name="Gilroy R."/>
        </authorList>
    </citation>
    <scope>NUCLEOTIDE SEQUENCE</scope>
    <source>
        <strain evidence="2">ChiSxjej1B13-7041</strain>
    </source>
</reference>
<keyword evidence="1" id="KW-1133">Transmembrane helix</keyword>
<organism evidence="2 3">
    <name type="scientific">Candidatus Egerieimonas intestinavium</name>
    <dbReference type="NCBI Taxonomy" id="2840777"/>
    <lineage>
        <taxon>Bacteria</taxon>
        <taxon>Bacillati</taxon>
        <taxon>Bacillota</taxon>
        <taxon>Clostridia</taxon>
        <taxon>Lachnospirales</taxon>
        <taxon>Lachnospiraceae</taxon>
        <taxon>Lachnospiraceae incertae sedis</taxon>
        <taxon>Candidatus Egerieimonas</taxon>
    </lineage>
</organism>
<evidence type="ECO:0000256" key="1">
    <source>
        <dbReference type="SAM" id="Phobius"/>
    </source>
</evidence>